<evidence type="ECO:0000313" key="2">
    <source>
        <dbReference type="EMBL" id="NML18847.1"/>
    </source>
</evidence>
<evidence type="ECO:0000259" key="1">
    <source>
        <dbReference type="Pfam" id="PF13614"/>
    </source>
</evidence>
<dbReference type="PANTHER" id="PTHR13696:SF52">
    <property type="entry name" value="PARA FAMILY PROTEIN CT_582"/>
    <property type="match status" value="1"/>
</dbReference>
<proteinExistence type="predicted"/>
<dbReference type="InterPro" id="IPR025669">
    <property type="entry name" value="AAA_dom"/>
</dbReference>
<dbReference type="CDD" id="cd02042">
    <property type="entry name" value="ParAB_family"/>
    <property type="match status" value="1"/>
</dbReference>
<accession>A0A848FF42</accession>
<evidence type="ECO:0000313" key="3">
    <source>
        <dbReference type="Proteomes" id="UP000574067"/>
    </source>
</evidence>
<dbReference type="InterPro" id="IPR027417">
    <property type="entry name" value="P-loop_NTPase"/>
</dbReference>
<name>A0A848FF42_9BURK</name>
<dbReference type="Gene3D" id="3.40.50.300">
    <property type="entry name" value="P-loop containing nucleotide triphosphate hydrolases"/>
    <property type="match status" value="1"/>
</dbReference>
<gene>
    <name evidence="2" type="ORF">HHL10_28145</name>
</gene>
<dbReference type="SUPFAM" id="SSF52540">
    <property type="entry name" value="P-loop containing nucleoside triphosphate hydrolases"/>
    <property type="match status" value="1"/>
</dbReference>
<sequence length="393" mass="42530">MSTNTATLAPQTLSDVMDQADRSGLLMSRVRSAMLSPTSRKRPPVYSSGQLGAICGLDRNQVAYRIQKGDLPTGRVSGNGRREFSLADVQAWSRAYRAGAMRPEGAEAVAVVLANFKGGVGKTTTAMSVAQGLSLRGHRVLAVDCDPQGSLTTLFGILPDTEVEDEQTILPLCVGAETSLRSAIRPSYWSGVDLVAAAPLLFGAEFSLPSRQQTEDDFEFWNVLNVGLDEVRDEYDVIVIDTPPSLSYVTINALMAANGLLMPLPPNALDFASASQFWRLFSDLAGQLVEQRGVGKEFDFIRVLLTRVDSSDSTTTVVRDWIGQAYEGKVMPVEIPKTAAAASAAAEFGTIYDVGKYDGNARTYKRAAEAYEKVTELVEQLIQATWLRKTTAA</sequence>
<feature type="domain" description="AAA" evidence="1">
    <location>
        <begin position="111"/>
        <end position="284"/>
    </location>
</feature>
<dbReference type="EMBL" id="JABBFW010000042">
    <property type="protein sequence ID" value="NML18847.1"/>
    <property type="molecule type" value="Genomic_DNA"/>
</dbReference>
<reference evidence="2 3" key="1">
    <citation type="submission" date="2020-04" db="EMBL/GenBank/DDBJ databases">
        <title>Azohydromonas sp. isolated from soil.</title>
        <authorList>
            <person name="Dahal R.H."/>
        </authorList>
    </citation>
    <scope>NUCLEOTIDE SEQUENCE [LARGE SCALE GENOMIC DNA]</scope>
    <source>
        <strain evidence="2 3">G-1-1-14</strain>
    </source>
</reference>
<comment type="caution">
    <text evidence="2">The sequence shown here is derived from an EMBL/GenBank/DDBJ whole genome shotgun (WGS) entry which is preliminary data.</text>
</comment>
<dbReference type="AlphaFoldDB" id="A0A848FF42"/>
<protein>
    <submittedName>
        <fullName evidence="2">AAA family ATPase</fullName>
    </submittedName>
</protein>
<keyword evidence="3" id="KW-1185">Reference proteome</keyword>
<dbReference type="Proteomes" id="UP000574067">
    <property type="component" value="Unassembled WGS sequence"/>
</dbReference>
<dbReference type="RefSeq" id="WP_169163746.1">
    <property type="nucleotide sequence ID" value="NZ_JABBFW010000042.1"/>
</dbReference>
<dbReference type="Pfam" id="PF13614">
    <property type="entry name" value="AAA_31"/>
    <property type="match status" value="1"/>
</dbReference>
<organism evidence="2 3">
    <name type="scientific">Azohydromonas caseinilytica</name>
    <dbReference type="NCBI Taxonomy" id="2728836"/>
    <lineage>
        <taxon>Bacteria</taxon>
        <taxon>Pseudomonadati</taxon>
        <taxon>Pseudomonadota</taxon>
        <taxon>Betaproteobacteria</taxon>
        <taxon>Burkholderiales</taxon>
        <taxon>Sphaerotilaceae</taxon>
        <taxon>Azohydromonas</taxon>
    </lineage>
</organism>
<dbReference type="InterPro" id="IPR050678">
    <property type="entry name" value="DNA_Partitioning_ATPase"/>
</dbReference>
<dbReference type="PANTHER" id="PTHR13696">
    <property type="entry name" value="P-LOOP CONTAINING NUCLEOSIDE TRIPHOSPHATE HYDROLASE"/>
    <property type="match status" value="1"/>
</dbReference>